<name>A0AAV7P115_PLEWA</name>
<keyword evidence="3" id="KW-1185">Reference proteome</keyword>
<comment type="caution">
    <text evidence="2">The sequence shown here is derived from an EMBL/GenBank/DDBJ whole genome shotgun (WGS) entry which is preliminary data.</text>
</comment>
<protein>
    <submittedName>
        <fullName evidence="2">Uncharacterized protein</fullName>
    </submittedName>
</protein>
<dbReference type="AlphaFoldDB" id="A0AAV7P115"/>
<evidence type="ECO:0000256" key="1">
    <source>
        <dbReference type="SAM" id="MobiDB-lite"/>
    </source>
</evidence>
<sequence>MEDGDEGMGKRDATGQQAANGGWRRGDGEAGCNGAASCQWRMETRGWGSRMQRGSKLPMEDGDEGMGKRGATGQQAANGGWGRGDGEAGCNGAASCQWRMETRGWGSGMQRGSKLPMEDGDEGMGKRGATGQQAANGGWRRGDGEAGCNGAASCQWRMETNGWGSGMQRGSKLPMEDGDEWMGKRDATGQQAANGGWRRMDGEAGCNGQQAANGGWRRMDGEAGCNGAASCQWRMETNGRGS</sequence>
<feature type="region of interest" description="Disordered" evidence="1">
    <location>
        <begin position="103"/>
        <end position="148"/>
    </location>
</feature>
<accession>A0AAV7P115</accession>
<gene>
    <name evidence="2" type="ORF">NDU88_009028</name>
</gene>
<proteinExistence type="predicted"/>
<dbReference type="Proteomes" id="UP001066276">
    <property type="component" value="Chromosome 8"/>
</dbReference>
<evidence type="ECO:0000313" key="2">
    <source>
        <dbReference type="EMBL" id="KAJ1120879.1"/>
    </source>
</evidence>
<reference evidence="2" key="1">
    <citation type="journal article" date="2022" name="bioRxiv">
        <title>Sequencing and chromosome-scale assembly of the giantPleurodeles waltlgenome.</title>
        <authorList>
            <person name="Brown T."/>
            <person name="Elewa A."/>
            <person name="Iarovenko S."/>
            <person name="Subramanian E."/>
            <person name="Araus A.J."/>
            <person name="Petzold A."/>
            <person name="Susuki M."/>
            <person name="Suzuki K.-i.T."/>
            <person name="Hayashi T."/>
            <person name="Toyoda A."/>
            <person name="Oliveira C."/>
            <person name="Osipova E."/>
            <person name="Leigh N.D."/>
            <person name="Simon A."/>
            <person name="Yun M.H."/>
        </authorList>
    </citation>
    <scope>NUCLEOTIDE SEQUENCE</scope>
    <source>
        <strain evidence="2">20211129_DDA</strain>
        <tissue evidence="2">Liver</tissue>
    </source>
</reference>
<dbReference type="EMBL" id="JANPWB010000012">
    <property type="protein sequence ID" value="KAJ1120879.1"/>
    <property type="molecule type" value="Genomic_DNA"/>
</dbReference>
<organism evidence="2 3">
    <name type="scientific">Pleurodeles waltl</name>
    <name type="common">Iberian ribbed newt</name>
    <dbReference type="NCBI Taxonomy" id="8319"/>
    <lineage>
        <taxon>Eukaryota</taxon>
        <taxon>Metazoa</taxon>
        <taxon>Chordata</taxon>
        <taxon>Craniata</taxon>
        <taxon>Vertebrata</taxon>
        <taxon>Euteleostomi</taxon>
        <taxon>Amphibia</taxon>
        <taxon>Batrachia</taxon>
        <taxon>Caudata</taxon>
        <taxon>Salamandroidea</taxon>
        <taxon>Salamandridae</taxon>
        <taxon>Pleurodelinae</taxon>
        <taxon>Pleurodeles</taxon>
    </lineage>
</organism>
<evidence type="ECO:0000313" key="3">
    <source>
        <dbReference type="Proteomes" id="UP001066276"/>
    </source>
</evidence>
<feature type="compositionally biased region" description="Gly residues" evidence="1">
    <location>
        <begin position="79"/>
        <end position="89"/>
    </location>
</feature>
<feature type="region of interest" description="Disordered" evidence="1">
    <location>
        <begin position="1"/>
        <end position="90"/>
    </location>
</feature>